<evidence type="ECO:0000256" key="1">
    <source>
        <dbReference type="SAM" id="Phobius"/>
    </source>
</evidence>
<evidence type="ECO:0000313" key="2">
    <source>
        <dbReference type="EMBL" id="SMQ12825.1"/>
    </source>
</evidence>
<organism evidence="2">
    <name type="scientific">Kingella negevensis</name>
    <dbReference type="NCBI Taxonomy" id="1522312"/>
    <lineage>
        <taxon>Bacteria</taxon>
        <taxon>Pseudomonadati</taxon>
        <taxon>Pseudomonadota</taxon>
        <taxon>Betaproteobacteria</taxon>
        <taxon>Neisseriales</taxon>
        <taxon>Neisseriaceae</taxon>
        <taxon>Kingella</taxon>
    </lineage>
</organism>
<keyword evidence="1" id="KW-0472">Membrane</keyword>
<dbReference type="Proteomes" id="UP000215450">
    <property type="component" value="Unassembled WGS sequence"/>
</dbReference>
<dbReference type="STRING" id="1522312.GCA_900177895_00194"/>
<feature type="transmembrane region" description="Helical" evidence="1">
    <location>
        <begin position="51"/>
        <end position="74"/>
    </location>
</feature>
<sequence>MWQDKQERAKELWQAYKRPVLVFAATLLIYDLLSGAKVACSRCPVPDMTPLQHFLFVFVGVESVLLPLWVYLIYARRKYEQDGYL</sequence>
<keyword evidence="1" id="KW-1133">Transmembrane helix</keyword>
<feature type="transmembrane region" description="Helical" evidence="1">
    <location>
        <begin position="20"/>
        <end position="39"/>
    </location>
</feature>
<dbReference type="OrthoDB" id="9926956at2"/>
<reference evidence="3 4" key="2">
    <citation type="submission" date="2017-06" db="EMBL/GenBank/DDBJ databases">
        <authorList>
            <person name="Kim H.J."/>
            <person name="Triplett B.A."/>
        </authorList>
    </citation>
    <scope>NUCLEOTIDE SEQUENCE [LARGE SCALE GENOMIC DNA]</scope>
    <source>
        <strain evidence="3">Kingella_eburonensis</strain>
    </source>
</reference>
<keyword evidence="1" id="KW-0812">Transmembrane</keyword>
<name>A0A238HGJ1_9NEIS</name>
<dbReference type="EMBL" id="FXUV02000039">
    <property type="protein sequence ID" value="SNB76618.1"/>
    <property type="molecule type" value="Genomic_DNA"/>
</dbReference>
<dbReference type="AlphaFoldDB" id="A0A238HGJ1"/>
<gene>
    <name evidence="2" type="ORF">KEBURONENSIS_01642</name>
    <name evidence="3" type="ORF">KEBURONENSIS_01676</name>
</gene>
<keyword evidence="4" id="KW-1185">Reference proteome</keyword>
<evidence type="ECO:0000313" key="3">
    <source>
        <dbReference type="EMBL" id="SNB76618.1"/>
    </source>
</evidence>
<reference evidence="2" key="1">
    <citation type="submission" date="2017-05" db="EMBL/GenBank/DDBJ databases">
        <authorList>
            <person name="Song R."/>
            <person name="Chenine A.L."/>
            <person name="Ruprecht R.M."/>
        </authorList>
    </citation>
    <scope>NUCLEOTIDE SEQUENCE</scope>
    <source>
        <strain evidence="2">Kingella_eburonensis</strain>
    </source>
</reference>
<proteinExistence type="predicted"/>
<accession>A0A238HGJ1</accession>
<dbReference type="EMBL" id="FXUV01000033">
    <property type="protein sequence ID" value="SMQ12825.1"/>
    <property type="molecule type" value="Genomic_DNA"/>
</dbReference>
<evidence type="ECO:0000313" key="4">
    <source>
        <dbReference type="Proteomes" id="UP000215450"/>
    </source>
</evidence>
<dbReference type="RefSeq" id="WP_095062927.1">
    <property type="nucleotide sequence ID" value="NZ_FXUV02000039.1"/>
</dbReference>
<protein>
    <submittedName>
        <fullName evidence="2">Uncharacterized protein</fullName>
    </submittedName>
</protein>